<evidence type="ECO:0000256" key="1">
    <source>
        <dbReference type="SAM" id="Phobius"/>
    </source>
</evidence>
<feature type="domain" description="DUF4097" evidence="2">
    <location>
        <begin position="138"/>
        <end position="230"/>
    </location>
</feature>
<evidence type="ECO:0000313" key="4">
    <source>
        <dbReference type="Proteomes" id="UP001501480"/>
    </source>
</evidence>
<dbReference type="InterPro" id="IPR025164">
    <property type="entry name" value="Toastrack_DUF4097"/>
</dbReference>
<keyword evidence="1" id="KW-0812">Transmembrane</keyword>
<comment type="caution">
    <text evidence="3">The sequence shown here is derived from an EMBL/GenBank/DDBJ whole genome shotgun (WGS) entry which is preliminary data.</text>
</comment>
<dbReference type="EMBL" id="BAAAPY010000010">
    <property type="protein sequence ID" value="GAA2082918.1"/>
    <property type="molecule type" value="Genomic_DNA"/>
</dbReference>
<dbReference type="RefSeq" id="WP_344329175.1">
    <property type="nucleotide sequence ID" value="NZ_BAAAPY010000010.1"/>
</dbReference>
<gene>
    <name evidence="3" type="ORF">GCM10009821_24840</name>
</gene>
<proteinExistence type="predicted"/>
<protein>
    <recommendedName>
        <fullName evidence="2">DUF4097 domain-containing protein</fullName>
    </recommendedName>
</protein>
<accession>A0ABN2W4F1</accession>
<sequence>MSLGDLEVPADLEEIERRSPLARTLITVLVTVVAVGVVLGGMVAVSTAMRTTETATNRVPVDDLPQISLRATDADVSIVEGTGDELVVEAEVTSGLLGTDYELRRRGADLEIVDSCFGLVDRGCGVAVTVAVPADLPVEVVTETGAIRADALARPVLTLLTVAGDIVVTDLRVTELSATSDVGRIEASFAAEPAAVKATTRDGDIDVSLGSGDQEYRVDLRSDAEVTQAVESVEAASAFVRLHSDDGAVTLRR</sequence>
<keyword evidence="4" id="KW-1185">Reference proteome</keyword>
<dbReference type="Proteomes" id="UP001501480">
    <property type="component" value="Unassembled WGS sequence"/>
</dbReference>
<keyword evidence="1" id="KW-0472">Membrane</keyword>
<dbReference type="Pfam" id="PF13349">
    <property type="entry name" value="DUF4097"/>
    <property type="match status" value="1"/>
</dbReference>
<evidence type="ECO:0000313" key="3">
    <source>
        <dbReference type="EMBL" id="GAA2082918.1"/>
    </source>
</evidence>
<reference evidence="3 4" key="1">
    <citation type="journal article" date="2019" name="Int. J. Syst. Evol. Microbiol.">
        <title>The Global Catalogue of Microorganisms (GCM) 10K type strain sequencing project: providing services to taxonomists for standard genome sequencing and annotation.</title>
        <authorList>
            <consortium name="The Broad Institute Genomics Platform"/>
            <consortium name="The Broad Institute Genome Sequencing Center for Infectious Disease"/>
            <person name="Wu L."/>
            <person name="Ma J."/>
        </authorList>
    </citation>
    <scope>NUCLEOTIDE SEQUENCE [LARGE SCALE GENOMIC DNA]</scope>
    <source>
        <strain evidence="3 4">JCM 15749</strain>
    </source>
</reference>
<organism evidence="3 4">
    <name type="scientific">Aeromicrobium halocynthiae</name>
    <dbReference type="NCBI Taxonomy" id="560557"/>
    <lineage>
        <taxon>Bacteria</taxon>
        <taxon>Bacillati</taxon>
        <taxon>Actinomycetota</taxon>
        <taxon>Actinomycetes</taxon>
        <taxon>Propionibacteriales</taxon>
        <taxon>Nocardioidaceae</taxon>
        <taxon>Aeromicrobium</taxon>
    </lineage>
</organism>
<evidence type="ECO:0000259" key="2">
    <source>
        <dbReference type="Pfam" id="PF13349"/>
    </source>
</evidence>
<keyword evidence="1" id="KW-1133">Transmembrane helix</keyword>
<name>A0ABN2W4F1_9ACTN</name>
<feature type="transmembrane region" description="Helical" evidence="1">
    <location>
        <begin position="25"/>
        <end position="49"/>
    </location>
</feature>